<sequence length="362" mass="41640">MISPLEITELLECILRFVDHWEDLRSTAVVNHAWAQSSQARLFSHIKLTGRHQPPRLLATLEDSQHLASYIKNLELRALDPILLQSFGNIPFPSLDTLTIHRPSVHDGDAAVAIQRLLSNPGLRSVTINCYFRRRADFLRIWDGCSENIRHLSYIESNGATGTSQLEEGGSDQRRRIKLESFGTSNTSEQTRLWLQDARCPFDISGITAFQFSRRIDPQFAELLAPAMESIQILSTYHPTQIHDISQLTGLKELTFHISPPFTRHFQVIYTIRRESRVYLGTIRFRLLRLPAEEVLELGQQLSELVREFPSLNLVWISVRWALAHGIVESKCFRDLEGKIRLHWDLGSDVRDSEGWNRRITL</sequence>
<dbReference type="AlphaFoldDB" id="A0AAD7FZX2"/>
<evidence type="ECO:0000313" key="2">
    <source>
        <dbReference type="Proteomes" id="UP001221142"/>
    </source>
</evidence>
<dbReference type="Proteomes" id="UP001221142">
    <property type="component" value="Unassembled WGS sequence"/>
</dbReference>
<dbReference type="EMBL" id="JARKIF010000001">
    <property type="protein sequence ID" value="KAJ7651403.1"/>
    <property type="molecule type" value="Genomic_DNA"/>
</dbReference>
<comment type="caution">
    <text evidence="1">The sequence shown here is derived from an EMBL/GenBank/DDBJ whole genome shotgun (WGS) entry which is preliminary data.</text>
</comment>
<reference evidence="1" key="1">
    <citation type="submission" date="2023-03" db="EMBL/GenBank/DDBJ databases">
        <title>Massive genome expansion in bonnet fungi (Mycena s.s.) driven by repeated elements and novel gene families across ecological guilds.</title>
        <authorList>
            <consortium name="Lawrence Berkeley National Laboratory"/>
            <person name="Harder C.B."/>
            <person name="Miyauchi S."/>
            <person name="Viragh M."/>
            <person name="Kuo A."/>
            <person name="Thoen E."/>
            <person name="Andreopoulos B."/>
            <person name="Lu D."/>
            <person name="Skrede I."/>
            <person name="Drula E."/>
            <person name="Henrissat B."/>
            <person name="Morin E."/>
            <person name="Kohler A."/>
            <person name="Barry K."/>
            <person name="LaButti K."/>
            <person name="Morin E."/>
            <person name="Salamov A."/>
            <person name="Lipzen A."/>
            <person name="Mereny Z."/>
            <person name="Hegedus B."/>
            <person name="Baldrian P."/>
            <person name="Stursova M."/>
            <person name="Weitz H."/>
            <person name="Taylor A."/>
            <person name="Grigoriev I.V."/>
            <person name="Nagy L.G."/>
            <person name="Martin F."/>
            <person name="Kauserud H."/>
        </authorList>
    </citation>
    <scope>NUCLEOTIDE SEQUENCE</scope>
    <source>
        <strain evidence="1">9284</strain>
    </source>
</reference>
<gene>
    <name evidence="1" type="ORF">FB45DRAFT_890443</name>
</gene>
<protein>
    <submittedName>
        <fullName evidence="1">Uncharacterized protein</fullName>
    </submittedName>
</protein>
<organism evidence="1 2">
    <name type="scientific">Roridomyces roridus</name>
    <dbReference type="NCBI Taxonomy" id="1738132"/>
    <lineage>
        <taxon>Eukaryota</taxon>
        <taxon>Fungi</taxon>
        <taxon>Dikarya</taxon>
        <taxon>Basidiomycota</taxon>
        <taxon>Agaricomycotina</taxon>
        <taxon>Agaricomycetes</taxon>
        <taxon>Agaricomycetidae</taxon>
        <taxon>Agaricales</taxon>
        <taxon>Marasmiineae</taxon>
        <taxon>Mycenaceae</taxon>
        <taxon>Roridomyces</taxon>
    </lineage>
</organism>
<accession>A0AAD7FZX2</accession>
<evidence type="ECO:0000313" key="1">
    <source>
        <dbReference type="EMBL" id="KAJ7651403.1"/>
    </source>
</evidence>
<name>A0AAD7FZX2_9AGAR</name>
<proteinExistence type="predicted"/>
<keyword evidence="2" id="KW-1185">Reference proteome</keyword>